<dbReference type="InterPro" id="IPR039163">
    <property type="entry name" value="EMC7"/>
</dbReference>
<evidence type="ECO:0000313" key="11">
    <source>
        <dbReference type="EMBL" id="GAV08087.1"/>
    </source>
</evidence>
<dbReference type="PANTHER" id="PTHR13605">
    <property type="entry name" value="ER MEMBRANE PROTEIN COMPLEX SUBUNIT 7"/>
    <property type="match status" value="1"/>
</dbReference>
<dbReference type="OrthoDB" id="27095at2759"/>
<comment type="similarity">
    <text evidence="2">Belongs to the EMC7 family.</text>
</comment>
<evidence type="ECO:0000256" key="5">
    <source>
        <dbReference type="ARBA" id="ARBA00022989"/>
    </source>
</evidence>
<dbReference type="EMBL" id="BDGG01000016">
    <property type="protein sequence ID" value="GAV08087.1"/>
    <property type="molecule type" value="Genomic_DNA"/>
</dbReference>
<keyword evidence="6 8" id="KW-0472">Membrane</keyword>
<comment type="caution">
    <text evidence="11">The sequence shown here is derived from an EMBL/GenBank/DDBJ whole genome shotgun (WGS) entry which is preliminary data.</text>
</comment>
<keyword evidence="5 8" id="KW-1133">Transmembrane helix</keyword>
<keyword evidence="4 9" id="KW-0732">Signal</keyword>
<evidence type="ECO:0000259" key="10">
    <source>
        <dbReference type="Pfam" id="PF09430"/>
    </source>
</evidence>
<protein>
    <recommendedName>
        <fullName evidence="10">ER membrane protein complex subunit 7 beta-sandwich domain-containing protein</fullName>
    </recommendedName>
</protein>
<sequence length="239" mass="26392">MDLLHLLLSLTVVTGTNFFSSAQNVPAKDPSPSASSSDSDLYAVEGKLVYVKSHDTKFIDGVRTKIALDGGEYFGFLNEDRESFTVYGVPPGSYLVEVYHPEFLFEAARVDISSKGKIRARRDGSEGGAGQNQLAYPLRLKLQRKATYFQAKEAMRITDMLMNPMVLMMVLPLLVMIGIPKLLSQVDPEASREMQSTLNMASQPMDLSSMMSQLLGGGAPPPKAIQSRKPERRERKRSA</sequence>
<dbReference type="GO" id="GO:0072546">
    <property type="term" value="C:EMC complex"/>
    <property type="evidence" value="ECO:0007669"/>
    <property type="project" value="TreeGrafter"/>
</dbReference>
<dbReference type="InterPro" id="IPR019008">
    <property type="entry name" value="Beta_sandwich_EMC7"/>
</dbReference>
<dbReference type="STRING" id="947166.A0A1D1W3K6"/>
<gene>
    <name evidence="11" type="primary">RvY_17832-1</name>
    <name evidence="11" type="synonym">RvY_17832.1</name>
    <name evidence="11" type="ORF">RvY_17832</name>
</gene>
<organism evidence="11 12">
    <name type="scientific">Ramazzottius varieornatus</name>
    <name type="common">Water bear</name>
    <name type="synonym">Tardigrade</name>
    <dbReference type="NCBI Taxonomy" id="947166"/>
    <lineage>
        <taxon>Eukaryota</taxon>
        <taxon>Metazoa</taxon>
        <taxon>Ecdysozoa</taxon>
        <taxon>Tardigrada</taxon>
        <taxon>Eutardigrada</taxon>
        <taxon>Parachela</taxon>
        <taxon>Hypsibioidea</taxon>
        <taxon>Ramazzottiidae</taxon>
        <taxon>Ramazzottius</taxon>
    </lineage>
</organism>
<reference evidence="11 12" key="1">
    <citation type="journal article" date="2016" name="Nat. Commun.">
        <title>Extremotolerant tardigrade genome and improved radiotolerance of human cultured cells by tardigrade-unique protein.</title>
        <authorList>
            <person name="Hashimoto T."/>
            <person name="Horikawa D.D."/>
            <person name="Saito Y."/>
            <person name="Kuwahara H."/>
            <person name="Kozuka-Hata H."/>
            <person name="Shin-I T."/>
            <person name="Minakuchi Y."/>
            <person name="Ohishi K."/>
            <person name="Motoyama A."/>
            <person name="Aizu T."/>
            <person name="Enomoto A."/>
            <person name="Kondo K."/>
            <person name="Tanaka S."/>
            <person name="Hara Y."/>
            <person name="Koshikawa S."/>
            <person name="Sagara H."/>
            <person name="Miura T."/>
            <person name="Yokobori S."/>
            <person name="Miyagawa K."/>
            <person name="Suzuki Y."/>
            <person name="Kubo T."/>
            <person name="Oyama M."/>
            <person name="Kohara Y."/>
            <person name="Fujiyama A."/>
            <person name="Arakawa K."/>
            <person name="Katayama T."/>
            <person name="Toyoda A."/>
            <person name="Kunieda T."/>
        </authorList>
    </citation>
    <scope>NUCLEOTIDE SEQUENCE [LARGE SCALE GENOMIC DNA]</scope>
    <source>
        <strain evidence="11 12">YOKOZUNA-1</strain>
    </source>
</reference>
<evidence type="ECO:0000256" key="1">
    <source>
        <dbReference type="ARBA" id="ARBA00004167"/>
    </source>
</evidence>
<comment type="subcellular location">
    <subcellularLocation>
        <location evidence="1">Membrane</location>
        <topology evidence="1">Single-pass membrane protein</topology>
    </subcellularLocation>
</comment>
<feature type="transmembrane region" description="Helical" evidence="8">
    <location>
        <begin position="165"/>
        <end position="184"/>
    </location>
</feature>
<evidence type="ECO:0000256" key="3">
    <source>
        <dbReference type="ARBA" id="ARBA00022692"/>
    </source>
</evidence>
<evidence type="ECO:0000256" key="4">
    <source>
        <dbReference type="ARBA" id="ARBA00022729"/>
    </source>
</evidence>
<feature type="domain" description="ER membrane protein complex subunit 7 beta-sandwich" evidence="10">
    <location>
        <begin position="63"/>
        <end position="168"/>
    </location>
</feature>
<evidence type="ECO:0000256" key="2">
    <source>
        <dbReference type="ARBA" id="ARBA00008880"/>
    </source>
</evidence>
<evidence type="ECO:0000256" key="9">
    <source>
        <dbReference type="SAM" id="SignalP"/>
    </source>
</evidence>
<feature type="chain" id="PRO_5012158796" description="ER membrane protein complex subunit 7 beta-sandwich domain-containing protein" evidence="9">
    <location>
        <begin position="16"/>
        <end position="239"/>
    </location>
</feature>
<feature type="region of interest" description="Disordered" evidence="7">
    <location>
        <begin position="211"/>
        <end position="239"/>
    </location>
</feature>
<dbReference type="AlphaFoldDB" id="A0A1D1W3K6"/>
<keyword evidence="12" id="KW-1185">Reference proteome</keyword>
<keyword evidence="3 8" id="KW-0812">Transmembrane</keyword>
<name>A0A1D1W3K6_RAMVA</name>
<proteinExistence type="inferred from homology"/>
<dbReference type="PANTHER" id="PTHR13605:SF4">
    <property type="entry name" value="ER MEMBRANE PROTEIN COMPLEX SUBUNIT 7"/>
    <property type="match status" value="1"/>
</dbReference>
<dbReference type="Pfam" id="PF09430">
    <property type="entry name" value="EMC7_beta-sandw"/>
    <property type="match status" value="1"/>
</dbReference>
<evidence type="ECO:0000256" key="8">
    <source>
        <dbReference type="SAM" id="Phobius"/>
    </source>
</evidence>
<evidence type="ECO:0000256" key="7">
    <source>
        <dbReference type="SAM" id="MobiDB-lite"/>
    </source>
</evidence>
<evidence type="ECO:0000313" key="12">
    <source>
        <dbReference type="Proteomes" id="UP000186922"/>
    </source>
</evidence>
<dbReference type="Proteomes" id="UP000186922">
    <property type="component" value="Unassembled WGS sequence"/>
</dbReference>
<accession>A0A1D1W3K6</accession>
<evidence type="ECO:0000256" key="6">
    <source>
        <dbReference type="ARBA" id="ARBA00023136"/>
    </source>
</evidence>
<feature type="signal peptide" evidence="9">
    <location>
        <begin position="1"/>
        <end position="15"/>
    </location>
</feature>